<comment type="similarity">
    <text evidence="10">Belongs to the insect chemoreceptor superfamily. Heteromeric odorant receptor channel (TC 1.A.69) family.</text>
</comment>
<feature type="transmembrane region" description="Helical" evidence="10">
    <location>
        <begin position="21"/>
        <end position="39"/>
    </location>
</feature>
<evidence type="ECO:0000256" key="1">
    <source>
        <dbReference type="ARBA" id="ARBA00004651"/>
    </source>
</evidence>
<dbReference type="GO" id="GO:0005886">
    <property type="term" value="C:plasma membrane"/>
    <property type="evidence" value="ECO:0007669"/>
    <property type="project" value="UniProtKB-SubCell"/>
</dbReference>
<sequence length="340" mass="39683">MTMQLCDAIRDKNFDNIIQNLPQIMTIIISMIKIINIYYNKTKFRELFNSMAEDWKFLESRNELHILNEFTKNGSTLALFYRNVMIFITYLYDHCSMYNNFSIKNNSFRNFTISLWTIYDQEHFYILYVHLALSSCVIVLIIITVDSLYITIIYHACGLFAVCGSQVQNTAENNTIEKNGTDISSIGYEQFKQCIIMHYKTLQFYDVIEKCCRNMYLMQIGLNMAIVSVTAVEVIVFLDRPGEAIKATMYLIAQNFHLYLINLPGQTLLDQSLELADKIYDSDWYQIPTKVQKMLHLMQIRSNKPCILTAAGLYDMKIENYGATIKACMSYFTMFLSLRE</sequence>
<keyword evidence="3 10" id="KW-0716">Sensory transduction</keyword>
<accession>A0A0N1ISZ4</accession>
<evidence type="ECO:0000313" key="11">
    <source>
        <dbReference type="EMBL" id="KOX67782.1"/>
    </source>
</evidence>
<dbReference type="PANTHER" id="PTHR21137">
    <property type="entry name" value="ODORANT RECEPTOR"/>
    <property type="match status" value="1"/>
</dbReference>
<evidence type="ECO:0000256" key="7">
    <source>
        <dbReference type="ARBA" id="ARBA00023136"/>
    </source>
</evidence>
<feature type="transmembrane region" description="Helical" evidence="10">
    <location>
        <begin position="125"/>
        <end position="145"/>
    </location>
</feature>
<dbReference type="GO" id="GO:0005549">
    <property type="term" value="F:odorant binding"/>
    <property type="evidence" value="ECO:0007669"/>
    <property type="project" value="InterPro"/>
</dbReference>
<dbReference type="GO" id="GO:0007165">
    <property type="term" value="P:signal transduction"/>
    <property type="evidence" value="ECO:0007669"/>
    <property type="project" value="UniProtKB-KW"/>
</dbReference>
<evidence type="ECO:0000256" key="6">
    <source>
        <dbReference type="ARBA" id="ARBA00022989"/>
    </source>
</evidence>
<proteinExistence type="inferred from homology"/>
<comment type="subcellular location">
    <subcellularLocation>
        <location evidence="1 10">Cell membrane</location>
        <topology evidence="1 10">Multi-pass membrane protein</topology>
    </subcellularLocation>
</comment>
<dbReference type="Proteomes" id="UP000053105">
    <property type="component" value="Unassembled WGS sequence"/>
</dbReference>
<gene>
    <name evidence="11" type="ORF">WN51_08223</name>
</gene>
<protein>
    <recommendedName>
        <fullName evidence="10">Odorant receptor</fullName>
    </recommendedName>
</protein>
<evidence type="ECO:0000256" key="3">
    <source>
        <dbReference type="ARBA" id="ARBA00022606"/>
    </source>
</evidence>
<comment type="caution">
    <text evidence="10">Lacks conserved residue(s) required for the propagation of feature annotation.</text>
</comment>
<dbReference type="GO" id="GO:0004984">
    <property type="term" value="F:olfactory receptor activity"/>
    <property type="evidence" value="ECO:0007669"/>
    <property type="project" value="InterPro"/>
</dbReference>
<dbReference type="Pfam" id="PF02949">
    <property type="entry name" value="7tm_6"/>
    <property type="match status" value="1"/>
</dbReference>
<organism evidence="11 12">
    <name type="scientific">Melipona quadrifasciata</name>
    <dbReference type="NCBI Taxonomy" id="166423"/>
    <lineage>
        <taxon>Eukaryota</taxon>
        <taxon>Metazoa</taxon>
        <taxon>Ecdysozoa</taxon>
        <taxon>Arthropoda</taxon>
        <taxon>Hexapoda</taxon>
        <taxon>Insecta</taxon>
        <taxon>Pterygota</taxon>
        <taxon>Neoptera</taxon>
        <taxon>Endopterygota</taxon>
        <taxon>Hymenoptera</taxon>
        <taxon>Apocrita</taxon>
        <taxon>Aculeata</taxon>
        <taxon>Apoidea</taxon>
        <taxon>Anthophila</taxon>
        <taxon>Apidae</taxon>
        <taxon>Melipona</taxon>
    </lineage>
</organism>
<evidence type="ECO:0000256" key="8">
    <source>
        <dbReference type="ARBA" id="ARBA00023170"/>
    </source>
</evidence>
<dbReference type="PANTHER" id="PTHR21137:SF35">
    <property type="entry name" value="ODORANT RECEPTOR 19A-RELATED"/>
    <property type="match status" value="1"/>
</dbReference>
<keyword evidence="9 10" id="KW-0807">Transducer</keyword>
<dbReference type="EMBL" id="KQ435971">
    <property type="protein sequence ID" value="KOX67782.1"/>
    <property type="molecule type" value="Genomic_DNA"/>
</dbReference>
<evidence type="ECO:0000256" key="9">
    <source>
        <dbReference type="ARBA" id="ARBA00023224"/>
    </source>
</evidence>
<dbReference type="STRING" id="166423.A0A0N1ISZ4"/>
<dbReference type="AlphaFoldDB" id="A0A0N1ISZ4"/>
<keyword evidence="8 10" id="KW-0675">Receptor</keyword>
<evidence type="ECO:0000256" key="2">
    <source>
        <dbReference type="ARBA" id="ARBA00022475"/>
    </source>
</evidence>
<evidence type="ECO:0000256" key="5">
    <source>
        <dbReference type="ARBA" id="ARBA00022725"/>
    </source>
</evidence>
<dbReference type="OrthoDB" id="6614360at2759"/>
<evidence type="ECO:0000313" key="12">
    <source>
        <dbReference type="Proteomes" id="UP000053105"/>
    </source>
</evidence>
<name>A0A0N1ISZ4_9HYME</name>
<dbReference type="InterPro" id="IPR004117">
    <property type="entry name" value="7tm6_olfct_rcpt"/>
</dbReference>
<keyword evidence="7 10" id="KW-0472">Membrane</keyword>
<keyword evidence="5 10" id="KW-0552">Olfaction</keyword>
<keyword evidence="6 10" id="KW-1133">Transmembrane helix</keyword>
<reference evidence="11 12" key="1">
    <citation type="submission" date="2015-07" db="EMBL/GenBank/DDBJ databases">
        <title>The genome of Melipona quadrifasciata.</title>
        <authorList>
            <person name="Pan H."/>
            <person name="Kapheim K."/>
        </authorList>
    </citation>
    <scope>NUCLEOTIDE SEQUENCE [LARGE SCALE GENOMIC DNA]</scope>
    <source>
        <strain evidence="11">0111107301</strain>
        <tissue evidence="11">Whole body</tissue>
    </source>
</reference>
<keyword evidence="2" id="KW-1003">Cell membrane</keyword>
<evidence type="ECO:0000256" key="10">
    <source>
        <dbReference type="RuleBase" id="RU351113"/>
    </source>
</evidence>
<keyword evidence="4 10" id="KW-0812">Transmembrane</keyword>
<feature type="transmembrane region" description="Helical" evidence="10">
    <location>
        <begin position="220"/>
        <end position="238"/>
    </location>
</feature>
<evidence type="ECO:0000256" key="4">
    <source>
        <dbReference type="ARBA" id="ARBA00022692"/>
    </source>
</evidence>
<keyword evidence="12" id="KW-1185">Reference proteome</keyword>